<comment type="similarity">
    <text evidence="3">Belongs to the Nudix hydrolase family. NudC subfamily.</text>
</comment>
<keyword evidence="6" id="KW-0378">Hydrolase</keyword>
<comment type="catalytic activity">
    <reaction evidence="9">
        <text>a 5'-end NAD(+)-phospho-ribonucleoside in mRNA + H2O = a 5'-end phospho-adenosine-phospho-ribonucleoside in mRNA + beta-nicotinamide D-ribonucleotide + 2 H(+)</text>
        <dbReference type="Rhea" id="RHEA:60876"/>
        <dbReference type="Rhea" id="RHEA-COMP:15698"/>
        <dbReference type="Rhea" id="RHEA-COMP:15719"/>
        <dbReference type="ChEBI" id="CHEBI:14649"/>
        <dbReference type="ChEBI" id="CHEBI:15377"/>
        <dbReference type="ChEBI" id="CHEBI:15378"/>
        <dbReference type="ChEBI" id="CHEBI:144029"/>
        <dbReference type="ChEBI" id="CHEBI:144051"/>
    </reaction>
    <physiologicalReaction direction="left-to-right" evidence="9">
        <dbReference type="Rhea" id="RHEA:60877"/>
    </physiologicalReaction>
</comment>
<gene>
    <name evidence="12" type="ordered locus">PB2503_03922</name>
</gene>
<feature type="region of interest" description="Disordered" evidence="10">
    <location>
        <begin position="1"/>
        <end position="30"/>
    </location>
</feature>
<evidence type="ECO:0000256" key="10">
    <source>
        <dbReference type="SAM" id="MobiDB-lite"/>
    </source>
</evidence>
<dbReference type="Pfam" id="PF00293">
    <property type="entry name" value="NUDIX"/>
    <property type="match status" value="1"/>
</dbReference>
<dbReference type="GO" id="GO:0005829">
    <property type="term" value="C:cytosol"/>
    <property type="evidence" value="ECO:0007669"/>
    <property type="project" value="TreeGrafter"/>
</dbReference>
<keyword evidence="7" id="KW-0460">Magnesium</keyword>
<evidence type="ECO:0000313" key="13">
    <source>
        <dbReference type="Proteomes" id="UP000001302"/>
    </source>
</evidence>
<comment type="cofactor">
    <cofactor evidence="1">
        <name>Mg(2+)</name>
        <dbReference type="ChEBI" id="CHEBI:18420"/>
    </cofactor>
</comment>
<reference evidence="13" key="1">
    <citation type="submission" date="2010-08" db="EMBL/GenBank/DDBJ databases">
        <title>Genome sequence of Parvularcula bermudensis HTCC2503.</title>
        <authorList>
            <person name="Kang D.-M."/>
            <person name="Oh H.-M."/>
            <person name="Cho J.-C."/>
        </authorList>
    </citation>
    <scope>NUCLEOTIDE SEQUENCE [LARGE SCALE GENOMIC DNA]</scope>
    <source>
        <strain evidence="13">ATCC BAA-594 / HTCC2503 / KCTC 12087</strain>
    </source>
</reference>
<dbReference type="PANTHER" id="PTHR42904">
    <property type="entry name" value="NUDIX HYDROLASE, NUDC SUBFAMILY"/>
    <property type="match status" value="1"/>
</dbReference>
<comment type="cofactor">
    <cofactor evidence="2">
        <name>Zn(2+)</name>
        <dbReference type="ChEBI" id="CHEBI:29105"/>
    </cofactor>
</comment>
<evidence type="ECO:0000256" key="8">
    <source>
        <dbReference type="ARBA" id="ARBA00023027"/>
    </source>
</evidence>
<dbReference type="Proteomes" id="UP000001302">
    <property type="component" value="Chromosome"/>
</dbReference>
<sequence>MQPTNPNAFSLDPLDRAGNERRDPEWVKAQQEREDARLLLLSRGNPLTKRVGPETSLVWLPLSVLDSAEGDPGLILLGLEKGAPRFAADIRDHTAPFTVDGATFSSLRDSGWTLSPTELAIAGQATWLTGWHAKHRYCARDGGETVMAEGGFKRINPVSGAQHFPRTDPVAIMLPLHQGDVCLGRSPRFPEGMYSAFAGYLEPCETLESCVIRELKEEAGLTVTSTHYRFSQPWPFSSSLMVGYFANVAAKTLTLDPEEIADARWFNREEILALLDNNGEPGVFVPPPFTIAHQLLRDWAER</sequence>
<keyword evidence="5" id="KW-0479">Metal-binding</keyword>
<dbReference type="EC" id="3.6.1.22" evidence="4"/>
<dbReference type="Gene3D" id="3.90.79.10">
    <property type="entry name" value="Nucleoside Triphosphate Pyrophosphohydrolase"/>
    <property type="match status" value="1"/>
</dbReference>
<dbReference type="PROSITE" id="PS51462">
    <property type="entry name" value="NUDIX"/>
    <property type="match status" value="1"/>
</dbReference>
<dbReference type="CDD" id="cd03429">
    <property type="entry name" value="NUDIX_NADH_pyrophosphatase_Nudt13"/>
    <property type="match status" value="1"/>
</dbReference>
<dbReference type="InterPro" id="IPR020084">
    <property type="entry name" value="NUDIX_hydrolase_CS"/>
</dbReference>
<feature type="compositionally biased region" description="Basic and acidic residues" evidence="10">
    <location>
        <begin position="13"/>
        <end position="30"/>
    </location>
</feature>
<reference evidence="12 13" key="2">
    <citation type="journal article" date="2011" name="J. Bacteriol.">
        <title>Complete genome sequence of strain HTCC2503T of Parvularcula bermudensis, the type species of the order "Parvularculales" in the class Alphaproteobacteria.</title>
        <authorList>
            <person name="Oh H.M."/>
            <person name="Kang I."/>
            <person name="Vergin K.L."/>
            <person name="Kang D."/>
            <person name="Rhee K.H."/>
            <person name="Giovannoni S.J."/>
            <person name="Cho J.C."/>
        </authorList>
    </citation>
    <scope>NUCLEOTIDE SEQUENCE [LARGE SCALE GENOMIC DNA]</scope>
    <source>
        <strain evidence="13">ATCC BAA-594 / HTCC2503 / KCTC 12087</strain>
    </source>
</reference>
<evidence type="ECO:0000256" key="9">
    <source>
        <dbReference type="ARBA" id="ARBA00023679"/>
    </source>
</evidence>
<feature type="domain" description="Nudix hydrolase" evidence="11">
    <location>
        <begin position="165"/>
        <end position="290"/>
    </location>
</feature>
<dbReference type="NCBIfam" id="NF001299">
    <property type="entry name" value="PRK00241.1"/>
    <property type="match status" value="1"/>
</dbReference>
<evidence type="ECO:0000256" key="5">
    <source>
        <dbReference type="ARBA" id="ARBA00022723"/>
    </source>
</evidence>
<evidence type="ECO:0000256" key="1">
    <source>
        <dbReference type="ARBA" id="ARBA00001946"/>
    </source>
</evidence>
<evidence type="ECO:0000256" key="7">
    <source>
        <dbReference type="ARBA" id="ARBA00022842"/>
    </source>
</evidence>
<dbReference type="HOGENOM" id="CLU_037162_0_4_5"/>
<dbReference type="InterPro" id="IPR049734">
    <property type="entry name" value="NudC-like_C"/>
</dbReference>
<evidence type="ECO:0000259" key="11">
    <source>
        <dbReference type="PROSITE" id="PS51462"/>
    </source>
</evidence>
<evidence type="ECO:0000256" key="2">
    <source>
        <dbReference type="ARBA" id="ARBA00001947"/>
    </source>
</evidence>
<name>E0TE38_PARBH</name>
<dbReference type="InterPro" id="IPR015376">
    <property type="entry name" value="Znr_NADH_PPase"/>
</dbReference>
<dbReference type="PANTHER" id="PTHR42904:SF6">
    <property type="entry name" value="NAD-CAPPED RNA HYDROLASE NUDT12"/>
    <property type="match status" value="1"/>
</dbReference>
<dbReference type="InterPro" id="IPR015797">
    <property type="entry name" value="NUDIX_hydrolase-like_dom_sf"/>
</dbReference>
<evidence type="ECO:0000256" key="3">
    <source>
        <dbReference type="ARBA" id="ARBA00009595"/>
    </source>
</evidence>
<dbReference type="eggNOG" id="COG2816">
    <property type="taxonomic scope" value="Bacteria"/>
</dbReference>
<dbReference type="GO" id="GO:0035529">
    <property type="term" value="F:NADH pyrophosphatase activity"/>
    <property type="evidence" value="ECO:0007669"/>
    <property type="project" value="TreeGrafter"/>
</dbReference>
<dbReference type="PROSITE" id="PS00893">
    <property type="entry name" value="NUDIX_BOX"/>
    <property type="match status" value="1"/>
</dbReference>
<dbReference type="InterPro" id="IPR000086">
    <property type="entry name" value="NUDIX_hydrolase_dom"/>
</dbReference>
<evidence type="ECO:0000313" key="12">
    <source>
        <dbReference type="EMBL" id="ADM08859.1"/>
    </source>
</evidence>
<dbReference type="Pfam" id="PF09297">
    <property type="entry name" value="Zn_ribbon_NUD"/>
    <property type="match status" value="1"/>
</dbReference>
<keyword evidence="8" id="KW-0520">NAD</keyword>
<evidence type="ECO:0000256" key="6">
    <source>
        <dbReference type="ARBA" id="ARBA00022801"/>
    </source>
</evidence>
<dbReference type="SUPFAM" id="SSF55811">
    <property type="entry name" value="Nudix"/>
    <property type="match status" value="1"/>
</dbReference>
<dbReference type="InterPro" id="IPR015375">
    <property type="entry name" value="NADH_PPase-like_N"/>
</dbReference>
<dbReference type="OrthoDB" id="9791656at2"/>
<dbReference type="KEGG" id="pbr:PB2503_03922"/>
<dbReference type="Pfam" id="PF09296">
    <property type="entry name" value="NUDIX-like"/>
    <property type="match status" value="1"/>
</dbReference>
<dbReference type="AlphaFoldDB" id="E0TE38"/>
<dbReference type="Gene3D" id="3.90.79.20">
    <property type="match status" value="1"/>
</dbReference>
<dbReference type="GO" id="GO:0019677">
    <property type="term" value="P:NAD+ catabolic process"/>
    <property type="evidence" value="ECO:0007669"/>
    <property type="project" value="TreeGrafter"/>
</dbReference>
<accession>E0TE38</accession>
<organism evidence="12 13">
    <name type="scientific">Parvularcula bermudensis (strain ATCC BAA-594 / HTCC2503 / KCTC 12087)</name>
    <dbReference type="NCBI Taxonomy" id="314260"/>
    <lineage>
        <taxon>Bacteria</taxon>
        <taxon>Pseudomonadati</taxon>
        <taxon>Pseudomonadota</taxon>
        <taxon>Alphaproteobacteria</taxon>
        <taxon>Parvularculales</taxon>
        <taxon>Parvularculaceae</taxon>
        <taxon>Parvularcula</taxon>
    </lineage>
</organism>
<keyword evidence="13" id="KW-1185">Reference proteome</keyword>
<protein>
    <recommendedName>
        <fullName evidence="4">NAD(+) diphosphatase</fullName>
        <ecNumber evidence="4">3.6.1.22</ecNumber>
    </recommendedName>
</protein>
<dbReference type="EMBL" id="CP002156">
    <property type="protein sequence ID" value="ADM08859.1"/>
    <property type="molecule type" value="Genomic_DNA"/>
</dbReference>
<dbReference type="GO" id="GO:0006742">
    <property type="term" value="P:NADP+ catabolic process"/>
    <property type="evidence" value="ECO:0007669"/>
    <property type="project" value="TreeGrafter"/>
</dbReference>
<proteinExistence type="inferred from homology"/>
<dbReference type="RefSeq" id="WP_013299833.1">
    <property type="nucleotide sequence ID" value="NC_014414.1"/>
</dbReference>
<dbReference type="STRING" id="314260.PB2503_03922"/>
<evidence type="ECO:0000256" key="4">
    <source>
        <dbReference type="ARBA" id="ARBA00012381"/>
    </source>
</evidence>
<dbReference type="InterPro" id="IPR050241">
    <property type="entry name" value="NAD-cap_RNA_hydrolase_NudC"/>
</dbReference>
<dbReference type="GO" id="GO:0046872">
    <property type="term" value="F:metal ion binding"/>
    <property type="evidence" value="ECO:0007669"/>
    <property type="project" value="UniProtKB-KW"/>
</dbReference>